<dbReference type="Ensembl" id="ENSSLUT00000052623.1">
    <property type="protein sequence ID" value="ENSSLUP00000051117.1"/>
    <property type="gene ID" value="ENSSLUG00000022217.1"/>
</dbReference>
<proteinExistence type="inferred from homology"/>
<dbReference type="Proteomes" id="UP000694568">
    <property type="component" value="Unplaced"/>
</dbReference>
<feature type="compositionally biased region" description="Basic and acidic residues" evidence="3">
    <location>
        <begin position="318"/>
        <end position="350"/>
    </location>
</feature>
<feature type="region of interest" description="Disordered" evidence="3">
    <location>
        <begin position="311"/>
        <end position="351"/>
    </location>
</feature>
<dbReference type="InterPro" id="IPR007998">
    <property type="entry name" value="DUF719"/>
</dbReference>
<feature type="compositionally biased region" description="Acidic residues" evidence="3">
    <location>
        <begin position="247"/>
        <end position="259"/>
    </location>
</feature>
<keyword evidence="5" id="KW-1185">Reference proteome</keyword>
<evidence type="ECO:0000256" key="3">
    <source>
        <dbReference type="SAM" id="MobiDB-lite"/>
    </source>
</evidence>
<organism evidence="4 5">
    <name type="scientific">Sander lucioperca</name>
    <name type="common">Pike-perch</name>
    <name type="synonym">Perca lucioperca</name>
    <dbReference type="NCBI Taxonomy" id="283035"/>
    <lineage>
        <taxon>Eukaryota</taxon>
        <taxon>Metazoa</taxon>
        <taxon>Chordata</taxon>
        <taxon>Craniata</taxon>
        <taxon>Vertebrata</taxon>
        <taxon>Euteleostomi</taxon>
        <taxon>Actinopterygii</taxon>
        <taxon>Neopterygii</taxon>
        <taxon>Teleostei</taxon>
        <taxon>Neoteleostei</taxon>
        <taxon>Acanthomorphata</taxon>
        <taxon>Eupercaria</taxon>
        <taxon>Perciformes</taxon>
        <taxon>Percoidei</taxon>
        <taxon>Percidae</taxon>
        <taxon>Luciopercinae</taxon>
        <taxon>Sander</taxon>
    </lineage>
</organism>
<name>A0A8D0DDD2_SANLU</name>
<evidence type="ECO:0000313" key="5">
    <source>
        <dbReference type="Proteomes" id="UP000694568"/>
    </source>
</evidence>
<accession>A0A8D0DDD2</accession>
<feature type="region of interest" description="Disordered" evidence="3">
    <location>
        <begin position="59"/>
        <end position="94"/>
    </location>
</feature>
<dbReference type="Pfam" id="PF05334">
    <property type="entry name" value="DUF719"/>
    <property type="match status" value="1"/>
</dbReference>
<sequence length="482" mass="52955">PVCPLPANVFQDGRSLQEKEKGWGGWSSWGKSLLSSATSTVGQSLTSVKTKAGEALRLHKTSVGEEAQEEEEGAEEEKKERGVESGETELSSSGEYIVSAAASGRGVFSTITHAVQNTGKSVISGGLDALEFIGKKTMTVLAESDPGFKKTKTLMQKTVSLSQMLKEAKEKERARLGNHPISAPTAHYGILFDDYQGLSHLEALEILSNESEAKVQAFLSSLVEEEQEEVKKELIFIKNIFIKREEGEEEEKDEEEEEGGGGQTKDNGDLTSDGEEFVSVLTELLFELHIAATPDKLNKARMRAHDWVSAVEQPVTTETKETEEKNKNGEQGEEVKEGEEEKEKENDPRSVEAVYLSSVGSLAEVTARSIEQLHKVAELILHGQDLEKPARDQAHILTRLTCAMCKEVECLAKKFSDTLLLVGGQRKAEELNPLVDNVLLEGSNCTNYIENALQLLLPVLQISHIQSQHCRSTTEPAVQTQH</sequence>
<dbReference type="PANTHER" id="PTHR12842">
    <property type="entry name" value="FI01459P"/>
    <property type="match status" value="1"/>
</dbReference>
<dbReference type="GeneTree" id="ENSGT00390000010054"/>
<comment type="similarity">
    <text evidence="1">Belongs to the FAM114 family.</text>
</comment>
<dbReference type="AlphaFoldDB" id="A0A8D0DDD2"/>
<feature type="region of interest" description="Disordered" evidence="3">
    <location>
        <begin position="246"/>
        <end position="272"/>
    </location>
</feature>
<feature type="compositionally biased region" description="Acidic residues" evidence="3">
    <location>
        <begin position="66"/>
        <end position="75"/>
    </location>
</feature>
<evidence type="ECO:0000313" key="4">
    <source>
        <dbReference type="Ensembl" id="ENSSLUP00000051117.1"/>
    </source>
</evidence>
<dbReference type="PANTHER" id="PTHR12842:SF4">
    <property type="entry name" value="PROTEIN NOXP20"/>
    <property type="match status" value="1"/>
</dbReference>
<protein>
    <submittedName>
        <fullName evidence="4">Family with sequence similarity 114 member A1</fullName>
    </submittedName>
</protein>
<keyword evidence="2" id="KW-0597">Phosphoprotein</keyword>
<reference evidence="4" key="1">
    <citation type="submission" date="2025-08" db="UniProtKB">
        <authorList>
            <consortium name="Ensembl"/>
        </authorList>
    </citation>
    <scope>IDENTIFICATION</scope>
</reference>
<reference evidence="4" key="2">
    <citation type="submission" date="2025-09" db="UniProtKB">
        <authorList>
            <consortium name="Ensembl"/>
        </authorList>
    </citation>
    <scope>IDENTIFICATION</scope>
</reference>
<evidence type="ECO:0000256" key="1">
    <source>
        <dbReference type="ARBA" id="ARBA00006903"/>
    </source>
</evidence>
<evidence type="ECO:0000256" key="2">
    <source>
        <dbReference type="ARBA" id="ARBA00022553"/>
    </source>
</evidence>
<gene>
    <name evidence="4" type="primary">fam114a1</name>
</gene>